<keyword evidence="4" id="KW-0520">NAD</keyword>
<dbReference type="SUPFAM" id="SSF51735">
    <property type="entry name" value="NAD(P)-binding Rossmann-fold domains"/>
    <property type="match status" value="1"/>
</dbReference>
<evidence type="ECO:0000313" key="9">
    <source>
        <dbReference type="Proteomes" id="UP001324427"/>
    </source>
</evidence>
<protein>
    <submittedName>
        <fullName evidence="8">Uncharacterized protein</fullName>
    </submittedName>
</protein>
<comment type="caution">
    <text evidence="8">The sequence shown here is derived from an EMBL/GenBank/DDBJ whole genome shotgun (WGS) entry which is preliminary data.</text>
</comment>
<proteinExistence type="inferred from homology"/>
<dbReference type="InterPro" id="IPR036291">
    <property type="entry name" value="NAD(P)-bd_dom_sf"/>
</dbReference>
<comment type="similarity">
    <text evidence="1 5">Belongs to the D-isomer specific 2-hydroxyacid dehydrogenase family.</text>
</comment>
<feature type="domain" description="D-isomer specific 2-hydroxyacid dehydrogenase NAD-binding" evidence="7">
    <location>
        <begin position="139"/>
        <end position="328"/>
    </location>
</feature>
<evidence type="ECO:0000259" key="6">
    <source>
        <dbReference type="Pfam" id="PF00389"/>
    </source>
</evidence>
<dbReference type="EMBL" id="JAVFHQ010000028">
    <property type="protein sequence ID" value="KAK4543904.1"/>
    <property type="molecule type" value="Genomic_DNA"/>
</dbReference>
<organism evidence="8 9">
    <name type="scientific">Oleoguttula mirabilis</name>
    <dbReference type="NCBI Taxonomy" id="1507867"/>
    <lineage>
        <taxon>Eukaryota</taxon>
        <taxon>Fungi</taxon>
        <taxon>Dikarya</taxon>
        <taxon>Ascomycota</taxon>
        <taxon>Pezizomycotina</taxon>
        <taxon>Dothideomycetes</taxon>
        <taxon>Dothideomycetidae</taxon>
        <taxon>Mycosphaerellales</taxon>
        <taxon>Teratosphaeriaceae</taxon>
        <taxon>Oleoguttula</taxon>
    </lineage>
</organism>
<evidence type="ECO:0000256" key="2">
    <source>
        <dbReference type="ARBA" id="ARBA00022605"/>
    </source>
</evidence>
<name>A0AAV9JF92_9PEZI</name>
<dbReference type="PROSITE" id="PS00065">
    <property type="entry name" value="D_2_HYDROXYACID_DH_1"/>
    <property type="match status" value="1"/>
</dbReference>
<dbReference type="Gene3D" id="3.40.50.720">
    <property type="entry name" value="NAD(P)-binding Rossmann-like Domain"/>
    <property type="match status" value="2"/>
</dbReference>
<evidence type="ECO:0000313" key="8">
    <source>
        <dbReference type="EMBL" id="KAK4543904.1"/>
    </source>
</evidence>
<dbReference type="InterPro" id="IPR006140">
    <property type="entry name" value="D-isomer_DH_NAD-bd"/>
</dbReference>
<dbReference type="InterPro" id="IPR006139">
    <property type="entry name" value="D-isomer_2_OHA_DH_cat_dom"/>
</dbReference>
<dbReference type="CDD" id="cd12169">
    <property type="entry name" value="PGDH_like_1"/>
    <property type="match status" value="1"/>
</dbReference>
<feature type="domain" description="D-isomer specific 2-hydroxyacid dehydrogenase catalytic" evidence="6">
    <location>
        <begin position="45"/>
        <end position="358"/>
    </location>
</feature>
<evidence type="ECO:0000259" key="7">
    <source>
        <dbReference type="Pfam" id="PF02826"/>
    </source>
</evidence>
<dbReference type="Pfam" id="PF02826">
    <property type="entry name" value="2-Hacid_dh_C"/>
    <property type="match status" value="1"/>
</dbReference>
<keyword evidence="3 5" id="KW-0560">Oxidoreductase</keyword>
<evidence type="ECO:0000256" key="5">
    <source>
        <dbReference type="RuleBase" id="RU003719"/>
    </source>
</evidence>
<evidence type="ECO:0000256" key="3">
    <source>
        <dbReference type="ARBA" id="ARBA00023002"/>
    </source>
</evidence>
<dbReference type="Pfam" id="PF00389">
    <property type="entry name" value="2-Hacid_dh"/>
    <property type="match status" value="1"/>
</dbReference>
<evidence type="ECO:0000256" key="4">
    <source>
        <dbReference type="ARBA" id="ARBA00023027"/>
    </source>
</evidence>
<reference evidence="8 9" key="1">
    <citation type="submission" date="2021-11" db="EMBL/GenBank/DDBJ databases">
        <title>Black yeast isolated from Biological Soil Crust.</title>
        <authorList>
            <person name="Kurbessoian T."/>
        </authorList>
    </citation>
    <scope>NUCLEOTIDE SEQUENCE [LARGE SCALE GENOMIC DNA]</scope>
    <source>
        <strain evidence="8 9">CCFEE 5522</strain>
    </source>
</reference>
<keyword evidence="2" id="KW-0028">Amino-acid biosynthesis</keyword>
<gene>
    <name evidence="8" type="ORF">LTR36_004678</name>
</gene>
<dbReference type="Proteomes" id="UP001324427">
    <property type="component" value="Unassembled WGS sequence"/>
</dbReference>
<dbReference type="SUPFAM" id="SSF52283">
    <property type="entry name" value="Formate/glycerate dehydrogenase catalytic domain-like"/>
    <property type="match status" value="1"/>
</dbReference>
<evidence type="ECO:0000256" key="1">
    <source>
        <dbReference type="ARBA" id="ARBA00005854"/>
    </source>
</evidence>
<dbReference type="GO" id="GO:0008652">
    <property type="term" value="P:amino acid biosynthetic process"/>
    <property type="evidence" value="ECO:0007669"/>
    <property type="project" value="UniProtKB-KW"/>
</dbReference>
<dbReference type="InterPro" id="IPR029752">
    <property type="entry name" value="D-isomer_DH_CS1"/>
</dbReference>
<dbReference type="InterPro" id="IPR050857">
    <property type="entry name" value="D-2-hydroxyacid_DH"/>
</dbReference>
<dbReference type="GO" id="GO:0016616">
    <property type="term" value="F:oxidoreductase activity, acting on the CH-OH group of donors, NAD or NADP as acceptor"/>
    <property type="evidence" value="ECO:0007669"/>
    <property type="project" value="InterPro"/>
</dbReference>
<dbReference type="AlphaFoldDB" id="A0AAV9JF92"/>
<accession>A0AAV9JF92</accession>
<dbReference type="PANTHER" id="PTHR42789:SF1">
    <property type="entry name" value="D-ISOMER SPECIFIC 2-HYDROXYACID DEHYDROGENASE FAMILY PROTEIN (AFU_ORTHOLOGUE AFUA_6G10090)"/>
    <property type="match status" value="1"/>
</dbReference>
<sequence>MTSHASKSLAILDDYVGIAAKHFGHIESLKVDSFPETLNPAKHDDFEALVKRLEPYEIISSMRERTPFPAELQKRLPNLKLLLNSNVRNASIDMRYAAERGIVVAGTKGDRPKDKKALEALDELPPPAGHSTVIQLAWAQLLALCSRIAPDDYALKHDPTAWQSALMVPIAGKTLAILGLGKLGIGMAKVGALAFGMEVIAWSENLTQEKADAAAEGAGLAKGAFKAVSKEELFRQADVLSVHYVLSPRSRGIVGAQELGWMKKSAILGNTSRGPLVDEAALIDALREGRIKGACLDVFWEEPLPEDSPWRSTNSWSKGEVVLSPHMGYANEGTMNRWYQEQAENVERWMRGEEVLNIMS</sequence>
<dbReference type="PANTHER" id="PTHR42789">
    <property type="entry name" value="D-ISOMER SPECIFIC 2-HYDROXYACID DEHYDROGENASE FAMILY PROTEIN (AFU_ORTHOLOGUE AFUA_6G10090)"/>
    <property type="match status" value="1"/>
</dbReference>
<dbReference type="GO" id="GO:0051287">
    <property type="term" value="F:NAD binding"/>
    <property type="evidence" value="ECO:0007669"/>
    <property type="project" value="InterPro"/>
</dbReference>
<keyword evidence="9" id="KW-1185">Reference proteome</keyword>